<dbReference type="RefSeq" id="WP_168881009.1">
    <property type="nucleotide sequence ID" value="NZ_JABAIL010000001.1"/>
</dbReference>
<feature type="repeat" description="TPR" evidence="3">
    <location>
        <begin position="102"/>
        <end position="135"/>
    </location>
</feature>
<evidence type="ECO:0000256" key="2">
    <source>
        <dbReference type="ARBA" id="ARBA00022803"/>
    </source>
</evidence>
<dbReference type="InterPro" id="IPR050498">
    <property type="entry name" value="Ycf3"/>
</dbReference>
<gene>
    <name evidence="5" type="ORF">HGP29_03760</name>
</gene>
<feature type="coiled-coil region" evidence="4">
    <location>
        <begin position="175"/>
        <end position="212"/>
    </location>
</feature>
<dbReference type="PANTHER" id="PTHR44858:SF1">
    <property type="entry name" value="UDP-N-ACETYLGLUCOSAMINE--PEPTIDE N-ACETYLGLUCOSAMINYLTRANSFERASE SPINDLY-RELATED"/>
    <property type="match status" value="1"/>
</dbReference>
<dbReference type="Pfam" id="PF13432">
    <property type="entry name" value="TPR_16"/>
    <property type="match status" value="1"/>
</dbReference>
<dbReference type="Pfam" id="PF13414">
    <property type="entry name" value="TPR_11"/>
    <property type="match status" value="1"/>
</dbReference>
<dbReference type="InterPro" id="IPR011990">
    <property type="entry name" value="TPR-like_helical_dom_sf"/>
</dbReference>
<evidence type="ECO:0000256" key="1">
    <source>
        <dbReference type="ARBA" id="ARBA00022737"/>
    </source>
</evidence>
<dbReference type="PANTHER" id="PTHR44858">
    <property type="entry name" value="TETRATRICOPEPTIDE REPEAT PROTEIN 6"/>
    <property type="match status" value="1"/>
</dbReference>
<dbReference type="Gene3D" id="1.25.40.10">
    <property type="entry name" value="Tetratricopeptide repeat domain"/>
    <property type="match status" value="2"/>
</dbReference>
<dbReference type="EMBL" id="JABAIL010000001">
    <property type="protein sequence ID" value="NLR90304.1"/>
    <property type="molecule type" value="Genomic_DNA"/>
</dbReference>
<proteinExistence type="predicted"/>
<keyword evidence="1" id="KW-0677">Repeat</keyword>
<name>A0A7X8XUI7_9BACT</name>
<dbReference type="InterPro" id="IPR019734">
    <property type="entry name" value="TPR_rpt"/>
</dbReference>
<evidence type="ECO:0000313" key="6">
    <source>
        <dbReference type="Proteomes" id="UP000585050"/>
    </source>
</evidence>
<evidence type="ECO:0000256" key="3">
    <source>
        <dbReference type="PROSITE-ProRule" id="PRU00339"/>
    </source>
</evidence>
<dbReference type="PROSITE" id="PS50005">
    <property type="entry name" value="TPR"/>
    <property type="match status" value="2"/>
</dbReference>
<evidence type="ECO:0000313" key="5">
    <source>
        <dbReference type="EMBL" id="NLR90304.1"/>
    </source>
</evidence>
<comment type="caution">
    <text evidence="5">The sequence shown here is derived from an EMBL/GenBank/DDBJ whole genome shotgun (WGS) entry which is preliminary data.</text>
</comment>
<feature type="repeat" description="TPR" evidence="3">
    <location>
        <begin position="68"/>
        <end position="101"/>
    </location>
</feature>
<dbReference type="AlphaFoldDB" id="A0A7X8XUI7"/>
<dbReference type="SMART" id="SM00028">
    <property type="entry name" value="TPR"/>
    <property type="match status" value="5"/>
</dbReference>
<evidence type="ECO:0000256" key="4">
    <source>
        <dbReference type="SAM" id="Coils"/>
    </source>
</evidence>
<organism evidence="5 6">
    <name type="scientific">Flammeovirga agarivorans</name>
    <dbReference type="NCBI Taxonomy" id="2726742"/>
    <lineage>
        <taxon>Bacteria</taxon>
        <taxon>Pseudomonadati</taxon>
        <taxon>Bacteroidota</taxon>
        <taxon>Cytophagia</taxon>
        <taxon>Cytophagales</taxon>
        <taxon>Flammeovirgaceae</taxon>
        <taxon>Flammeovirga</taxon>
    </lineage>
</organism>
<keyword evidence="6" id="KW-1185">Reference proteome</keyword>
<accession>A0A7X8XUI7</accession>
<keyword evidence="4" id="KW-0175">Coiled coil</keyword>
<dbReference type="SUPFAM" id="SSF48452">
    <property type="entry name" value="TPR-like"/>
    <property type="match status" value="1"/>
</dbReference>
<dbReference type="Proteomes" id="UP000585050">
    <property type="component" value="Unassembled WGS sequence"/>
</dbReference>
<keyword evidence="2 3" id="KW-0802">TPR repeat</keyword>
<sequence length="253" mass="29132">MEQYSQAIELIKKGELQEAISHLNKVIAQDDKNVGAFYHRSVARYKMKAFDGAIADINKAIDLQPLNADLFAHRGIILHMQKHSKRALLDFDKAQQLEPDNPYRYSSRAFIKAHIKDVEGAIADYEKAIELDPEDAIAHNNLGIIHEQQGYKDKAQESYDKSNALVGYEGLNPERSDVSDLLDEWKKEKQEQEEHQRKLIQEREALQKIQQENNTENGYWGIVKSVFTNKAVFKEFIDFIKNGFKLPSQNDKS</sequence>
<protein>
    <submittedName>
        <fullName evidence="5">Tetratricopeptide repeat protein</fullName>
    </submittedName>
</protein>
<reference evidence="5 6" key="1">
    <citation type="submission" date="2020-04" db="EMBL/GenBank/DDBJ databases">
        <title>Flammeovirga sp. SR4, a novel species isolated from seawater.</title>
        <authorList>
            <person name="Wang X."/>
        </authorList>
    </citation>
    <scope>NUCLEOTIDE SEQUENCE [LARGE SCALE GENOMIC DNA]</scope>
    <source>
        <strain evidence="5 6">SR4</strain>
    </source>
</reference>